<feature type="domain" description="ABC transmembrane type-1" evidence="8">
    <location>
        <begin position="73"/>
        <end position="283"/>
    </location>
</feature>
<dbReference type="InterPro" id="IPR051393">
    <property type="entry name" value="ABC_transporter_permease"/>
</dbReference>
<protein>
    <submittedName>
        <fullName evidence="9">Sugar ABC transporter permease</fullName>
    </submittedName>
</protein>
<organism evidence="9 10">
    <name type="scientific">Levilactobacillus zymae</name>
    <dbReference type="NCBI Taxonomy" id="267363"/>
    <lineage>
        <taxon>Bacteria</taxon>
        <taxon>Bacillati</taxon>
        <taxon>Bacillota</taxon>
        <taxon>Bacilli</taxon>
        <taxon>Lactobacillales</taxon>
        <taxon>Lactobacillaceae</taxon>
        <taxon>Levilactobacillus</taxon>
    </lineage>
</organism>
<accession>A0ABQ0X3R9</accession>
<reference evidence="9 10" key="1">
    <citation type="submission" date="2019-07" db="EMBL/GenBank/DDBJ databases">
        <title>Whole genome shotgun sequence of Lactobacillus zymae NBRC 107157.</title>
        <authorList>
            <person name="Hosoyama A."/>
            <person name="Uohara A."/>
            <person name="Ohji S."/>
            <person name="Ichikawa N."/>
        </authorList>
    </citation>
    <scope>NUCLEOTIDE SEQUENCE [LARGE SCALE GENOMIC DNA]</scope>
    <source>
        <strain evidence="9 10">NBRC 107157</strain>
    </source>
</reference>
<evidence type="ECO:0000313" key="10">
    <source>
        <dbReference type="Proteomes" id="UP000321794"/>
    </source>
</evidence>
<dbReference type="SUPFAM" id="SSF161098">
    <property type="entry name" value="MetI-like"/>
    <property type="match status" value="1"/>
</dbReference>
<dbReference type="Gene3D" id="1.10.3720.10">
    <property type="entry name" value="MetI-like"/>
    <property type="match status" value="1"/>
</dbReference>
<dbReference type="EMBL" id="BJZK01000015">
    <property type="protein sequence ID" value="GEO72183.1"/>
    <property type="molecule type" value="Genomic_DNA"/>
</dbReference>
<dbReference type="InterPro" id="IPR000515">
    <property type="entry name" value="MetI-like"/>
</dbReference>
<dbReference type="Pfam" id="PF00528">
    <property type="entry name" value="BPD_transp_1"/>
    <property type="match status" value="1"/>
</dbReference>
<feature type="transmembrane region" description="Helical" evidence="7">
    <location>
        <begin position="110"/>
        <end position="130"/>
    </location>
</feature>
<keyword evidence="4 7" id="KW-0812">Transmembrane</keyword>
<dbReference type="Proteomes" id="UP000321794">
    <property type="component" value="Unassembled WGS sequence"/>
</dbReference>
<comment type="subcellular location">
    <subcellularLocation>
        <location evidence="1 7">Cell membrane</location>
        <topology evidence="1 7">Multi-pass membrane protein</topology>
    </subcellularLocation>
</comment>
<keyword evidence="2 7" id="KW-0813">Transport</keyword>
<feature type="transmembrane region" description="Helical" evidence="7">
    <location>
        <begin position="12"/>
        <end position="34"/>
    </location>
</feature>
<comment type="caution">
    <text evidence="9">The sequence shown here is derived from an EMBL/GenBank/DDBJ whole genome shotgun (WGS) entry which is preliminary data.</text>
</comment>
<dbReference type="PANTHER" id="PTHR30193:SF37">
    <property type="entry name" value="INNER MEMBRANE ABC TRANSPORTER PERMEASE PROTEIN YCJO"/>
    <property type="match status" value="1"/>
</dbReference>
<keyword evidence="5 7" id="KW-1133">Transmembrane helix</keyword>
<evidence type="ECO:0000313" key="9">
    <source>
        <dbReference type="EMBL" id="GEO72183.1"/>
    </source>
</evidence>
<dbReference type="PANTHER" id="PTHR30193">
    <property type="entry name" value="ABC TRANSPORTER PERMEASE PROTEIN"/>
    <property type="match status" value="1"/>
</dbReference>
<dbReference type="PROSITE" id="PS50928">
    <property type="entry name" value="ABC_TM1"/>
    <property type="match status" value="1"/>
</dbReference>
<dbReference type="InterPro" id="IPR035906">
    <property type="entry name" value="MetI-like_sf"/>
</dbReference>
<sequence>MLNAKPTLKSTLVALLYLAPLLLIVGVFTLWPLLTSFLMSGYTHYNYFTNHVGGFGGANFSYLWHDPNFHLALRHTLIFVLGVVPATVILALGIALLLNRITWLATFFRTVYFLPFVTATVAISLVWGWLLRPDNGLINLLFRTHIDWLNDPRYALGAVIMVCIWQNLGVNIILFLAGLGRIDRRYQAAATLDGASTWQRLTNVTWPLLLPMTVLITVNAIVTNFKVFNQIYALFHGTAGPGNAALTLMYYLYQQFYVENQYPVAAACGVVLFALILLVTGLAALYFHRHAWWEGRR</sequence>
<evidence type="ECO:0000256" key="1">
    <source>
        <dbReference type="ARBA" id="ARBA00004651"/>
    </source>
</evidence>
<keyword evidence="10" id="KW-1185">Reference proteome</keyword>
<keyword evidence="3" id="KW-1003">Cell membrane</keyword>
<feature type="transmembrane region" description="Helical" evidence="7">
    <location>
        <begin position="154"/>
        <end position="177"/>
    </location>
</feature>
<comment type="similarity">
    <text evidence="7">Belongs to the binding-protein-dependent transport system permease family.</text>
</comment>
<evidence type="ECO:0000259" key="8">
    <source>
        <dbReference type="PROSITE" id="PS50928"/>
    </source>
</evidence>
<evidence type="ECO:0000256" key="4">
    <source>
        <dbReference type="ARBA" id="ARBA00022692"/>
    </source>
</evidence>
<name>A0ABQ0X3R9_9LACO</name>
<feature type="transmembrane region" description="Helical" evidence="7">
    <location>
        <begin position="231"/>
        <end position="252"/>
    </location>
</feature>
<feature type="transmembrane region" description="Helical" evidence="7">
    <location>
        <begin position="77"/>
        <end position="98"/>
    </location>
</feature>
<evidence type="ECO:0000256" key="5">
    <source>
        <dbReference type="ARBA" id="ARBA00022989"/>
    </source>
</evidence>
<evidence type="ECO:0000256" key="7">
    <source>
        <dbReference type="RuleBase" id="RU363032"/>
    </source>
</evidence>
<evidence type="ECO:0000256" key="2">
    <source>
        <dbReference type="ARBA" id="ARBA00022448"/>
    </source>
</evidence>
<feature type="transmembrane region" description="Helical" evidence="7">
    <location>
        <begin position="264"/>
        <end position="287"/>
    </location>
</feature>
<proteinExistence type="inferred from homology"/>
<evidence type="ECO:0000256" key="6">
    <source>
        <dbReference type="ARBA" id="ARBA00023136"/>
    </source>
</evidence>
<keyword evidence="6 7" id="KW-0472">Membrane</keyword>
<gene>
    <name evidence="9" type="ORF">LZY01_13510</name>
</gene>
<feature type="transmembrane region" description="Helical" evidence="7">
    <location>
        <begin position="206"/>
        <end position="225"/>
    </location>
</feature>
<evidence type="ECO:0000256" key="3">
    <source>
        <dbReference type="ARBA" id="ARBA00022475"/>
    </source>
</evidence>
<dbReference type="RefSeq" id="WP_057732016.1">
    <property type="nucleotide sequence ID" value="NZ_BJZK01000015.1"/>
</dbReference>
<dbReference type="CDD" id="cd06261">
    <property type="entry name" value="TM_PBP2"/>
    <property type="match status" value="1"/>
</dbReference>